<dbReference type="InterPro" id="IPR036388">
    <property type="entry name" value="WH-like_DNA-bd_sf"/>
</dbReference>
<comment type="caution">
    <text evidence="1">The sequence shown here is derived from an EMBL/GenBank/DDBJ whole genome shotgun (WGS) entry which is preliminary data.</text>
</comment>
<dbReference type="SUPFAM" id="SSF46785">
    <property type="entry name" value="Winged helix' DNA-binding domain"/>
    <property type="match status" value="1"/>
</dbReference>
<dbReference type="InterPro" id="IPR036390">
    <property type="entry name" value="WH_DNA-bd_sf"/>
</dbReference>
<accession>A0A9D1GY29</accession>
<evidence type="ECO:0000313" key="2">
    <source>
        <dbReference type="Proteomes" id="UP000886842"/>
    </source>
</evidence>
<evidence type="ECO:0008006" key="3">
    <source>
        <dbReference type="Google" id="ProtNLM"/>
    </source>
</evidence>
<gene>
    <name evidence="1" type="ORF">IAA98_10000</name>
</gene>
<proteinExistence type="predicted"/>
<evidence type="ECO:0000313" key="1">
    <source>
        <dbReference type="EMBL" id="HIT75908.1"/>
    </source>
</evidence>
<sequence>MSGPRPTPRLSRARREVLQRVGDRGGQQVTLADVHDDSHRHPNATRQLLAALTADGFLESAPLPRGTRGRPPLAWSLTTKGRRALAPADETATLVGVLASYLVDRPGPPDAHELGLQWSRAHEDLITENSEQVDDLITVLDALGFDPVHTSKPAGDSVSLRACPLVDDARARPDVVCEMHRGLLDGIIQRLGLRQGVGLVPFADQHGCRVEVSADDTDPSS</sequence>
<protein>
    <recommendedName>
        <fullName evidence="3">Transcriptional regulator</fullName>
    </recommendedName>
</protein>
<dbReference type="Gene3D" id="1.10.10.10">
    <property type="entry name" value="Winged helix-like DNA-binding domain superfamily/Winged helix DNA-binding domain"/>
    <property type="match status" value="1"/>
</dbReference>
<dbReference type="AlphaFoldDB" id="A0A9D1GY29"/>
<reference evidence="1" key="1">
    <citation type="submission" date="2020-10" db="EMBL/GenBank/DDBJ databases">
        <authorList>
            <person name="Gilroy R."/>
        </authorList>
    </citation>
    <scope>NUCLEOTIDE SEQUENCE</scope>
    <source>
        <strain evidence="1">ChiGjej1B1-24693</strain>
    </source>
</reference>
<organism evidence="1 2">
    <name type="scientific">Candidatus Avipropionibacterium avicola</name>
    <dbReference type="NCBI Taxonomy" id="2840701"/>
    <lineage>
        <taxon>Bacteria</taxon>
        <taxon>Bacillati</taxon>
        <taxon>Actinomycetota</taxon>
        <taxon>Actinomycetes</taxon>
        <taxon>Propionibacteriales</taxon>
        <taxon>Propionibacteriaceae</taxon>
        <taxon>Propionibacteriaceae incertae sedis</taxon>
        <taxon>Candidatus Avipropionibacterium</taxon>
    </lineage>
</organism>
<reference evidence="1" key="2">
    <citation type="journal article" date="2021" name="PeerJ">
        <title>Extensive microbial diversity within the chicken gut microbiome revealed by metagenomics and culture.</title>
        <authorList>
            <person name="Gilroy R."/>
            <person name="Ravi A."/>
            <person name="Getino M."/>
            <person name="Pursley I."/>
            <person name="Horton D.L."/>
            <person name="Alikhan N.F."/>
            <person name="Baker D."/>
            <person name="Gharbi K."/>
            <person name="Hall N."/>
            <person name="Watson M."/>
            <person name="Adriaenssens E.M."/>
            <person name="Foster-Nyarko E."/>
            <person name="Jarju S."/>
            <person name="Secka A."/>
            <person name="Antonio M."/>
            <person name="Oren A."/>
            <person name="Chaudhuri R.R."/>
            <person name="La Ragione R."/>
            <person name="Hildebrand F."/>
            <person name="Pallen M.J."/>
        </authorList>
    </citation>
    <scope>NUCLEOTIDE SEQUENCE</scope>
    <source>
        <strain evidence="1">ChiGjej1B1-24693</strain>
    </source>
</reference>
<dbReference type="EMBL" id="DVLP01000298">
    <property type="protein sequence ID" value="HIT75908.1"/>
    <property type="molecule type" value="Genomic_DNA"/>
</dbReference>
<dbReference type="Proteomes" id="UP000886842">
    <property type="component" value="Unassembled WGS sequence"/>
</dbReference>
<name>A0A9D1GY29_9ACTN</name>